<feature type="compositionally biased region" description="Polar residues" evidence="1">
    <location>
        <begin position="153"/>
        <end position="165"/>
    </location>
</feature>
<feature type="compositionally biased region" description="Low complexity" evidence="1">
    <location>
        <begin position="719"/>
        <end position="731"/>
    </location>
</feature>
<dbReference type="RefSeq" id="XP_064661736.1">
    <property type="nucleotide sequence ID" value="XM_064800397.1"/>
</dbReference>
<dbReference type="GO" id="GO:0000127">
    <property type="term" value="C:transcription factor TFIIIC complex"/>
    <property type="evidence" value="ECO:0007669"/>
    <property type="project" value="TreeGrafter"/>
</dbReference>
<name>A0AAV9PL00_9PEZI</name>
<feature type="compositionally biased region" description="Acidic residues" evidence="1">
    <location>
        <begin position="750"/>
        <end position="766"/>
    </location>
</feature>
<dbReference type="SMART" id="SM00028">
    <property type="entry name" value="TPR"/>
    <property type="match status" value="4"/>
</dbReference>
<feature type="compositionally biased region" description="Polar residues" evidence="1">
    <location>
        <begin position="115"/>
        <end position="125"/>
    </location>
</feature>
<dbReference type="Proteomes" id="UP001337655">
    <property type="component" value="Unassembled WGS sequence"/>
</dbReference>
<dbReference type="InterPro" id="IPR011990">
    <property type="entry name" value="TPR-like_helical_dom_sf"/>
</dbReference>
<dbReference type="SUPFAM" id="SSF48452">
    <property type="entry name" value="TPR-like"/>
    <property type="match status" value="2"/>
</dbReference>
<feature type="region of interest" description="Disordered" evidence="1">
    <location>
        <begin position="671"/>
        <end position="791"/>
    </location>
</feature>
<proteinExistence type="predicted"/>
<evidence type="ECO:0000313" key="3">
    <source>
        <dbReference type="Proteomes" id="UP001337655"/>
    </source>
</evidence>
<dbReference type="GeneID" id="89924487"/>
<feature type="compositionally biased region" description="Basic and acidic residues" evidence="1">
    <location>
        <begin position="197"/>
        <end position="216"/>
    </location>
</feature>
<sequence>MDEDTLMQDGPHDNYPEPEAASSTPYPALSDNGPALYLPENGLLDGESPPVTTPPATSSQSAAGSGFSTLADFYQLGEKALFNLSQLNNNAREGRRWADPTSGIVYDRAPADQPRSFTTDTSHAASNRGPLALPGFHFLPDNDRLDSFTRQAQQHPPFSLISTRNSPPPPPVRAKGPGRPRGSGRGSVRGGWKKALKGTEHEDLFKKPRLTREAMGTRKARPRGRGRGKAIADPGHEYKTLQARATTAYLDNDLEAAKEYTLAALKVNPEVWASYSLLFEITQKQGLEIESIQVLASGAPVKRDPETWVEVANRLRALKGEDISEVEREFVLKCYEEAIKLEANNFSARRARMQLYCEVGYWHKARKECATILSLHPENLEILWQYAKLCDTSGLLDDIRGAIDFYQRAFYLQSNQPTFGPAEEQWDHLNMYLEMVIKTGPAWKGLQDLKRIARWFLGRHRERFWEDVTQDDREFDEGPERRILLPQVQLGLASQDSSLYGLGLPIELRVKLGIFRLQMGSDCHSEAFRHFEPLRQMSDPEDIDNLADLFLDVANNLRARFMYGAAVEFYDRLKPVSGMMKREYWMSFALCCREVGRNDEAEECYKKVINADAQETQARINLIKLYESTSRSLKALPIADELIGIGRTESLRHANLSTYVTACRRLKKRELKPKPRKISNAQTDAEYDLFDGSDDEQEVTAESVRPPSPPRPSRPPQKLKPLAAKPLRNPLSEQATPPVPIQPTFGDVPDSSEDESEDSQDEDQVDEVNHAGENNDEGGNAIEGEAAQGPTFARRGRYLDSLREQKERVESRYAKLTELWPEADKNRGPAIAHEWIQHAAAMANEFKLIKEFYPMRHRDKLFTGLRTGIDTESREMVAEMTATRKKLLETAASLGQMDGTAISASTAETEFHGLTFAEWHRIFSNLALRYAQRSDHQQCYHILNSVLKPANVFREDPELSKATLSVSLCCAFMFNDTRFVLELTKRIERVHGSAATTHLIAACSRLGYGETRFYSRKTHNWLSAAVDEQDFMSMPSEARDQYEWDKYRSKLDKKLEAASDAQPAIDAGVLTTYAHTIGHSSYGEASIAALPYLLRALAIEPENVVINLSISTVYGAHAARKGLSTSHYEVAQALAFLHRYYDLRVASGKVGHIQEAEYNMARMWHLLKMTHLAVPAYEKVLELSSQVQREAKGGERDEAENYAREAALALKSMYAAVGNDAAARTLTEAWLVL</sequence>
<accession>A0AAV9PL00</accession>
<gene>
    <name evidence="2" type="primary">TFC4</name>
    <name evidence="2" type="ORF">LTR77_003140</name>
</gene>
<dbReference type="InterPro" id="IPR019734">
    <property type="entry name" value="TPR_rpt"/>
</dbReference>
<reference evidence="2 3" key="1">
    <citation type="submission" date="2023-08" db="EMBL/GenBank/DDBJ databases">
        <title>Black Yeasts Isolated from many extreme environments.</title>
        <authorList>
            <person name="Coleine C."/>
            <person name="Stajich J.E."/>
            <person name="Selbmann L."/>
        </authorList>
    </citation>
    <scope>NUCLEOTIDE SEQUENCE [LARGE SCALE GENOMIC DNA]</scope>
    <source>
        <strain evidence="2 3">CCFEE 5935</strain>
    </source>
</reference>
<organism evidence="2 3">
    <name type="scientific">Saxophila tyrrhenica</name>
    <dbReference type="NCBI Taxonomy" id="1690608"/>
    <lineage>
        <taxon>Eukaryota</taxon>
        <taxon>Fungi</taxon>
        <taxon>Dikarya</taxon>
        <taxon>Ascomycota</taxon>
        <taxon>Pezizomycotina</taxon>
        <taxon>Dothideomycetes</taxon>
        <taxon>Dothideomycetidae</taxon>
        <taxon>Mycosphaerellales</taxon>
        <taxon>Extremaceae</taxon>
        <taxon>Saxophila</taxon>
    </lineage>
</organism>
<dbReference type="PANTHER" id="PTHR23082">
    <property type="entry name" value="TRANSCRIPTION INITIATION FACTOR IIIC TFIIIC , POLYPEPTIDE 3-RELATED"/>
    <property type="match status" value="1"/>
</dbReference>
<dbReference type="Gene3D" id="1.25.40.10">
    <property type="entry name" value="Tetratricopeptide repeat domain"/>
    <property type="match status" value="2"/>
</dbReference>
<dbReference type="EMBL" id="JAVRRT010000004">
    <property type="protein sequence ID" value="KAK5173018.1"/>
    <property type="molecule type" value="Genomic_DNA"/>
</dbReference>
<feature type="region of interest" description="Disordered" evidence="1">
    <location>
        <begin position="109"/>
        <end position="129"/>
    </location>
</feature>
<dbReference type="GO" id="GO:0006383">
    <property type="term" value="P:transcription by RNA polymerase III"/>
    <property type="evidence" value="ECO:0007669"/>
    <property type="project" value="InterPro"/>
</dbReference>
<feature type="compositionally biased region" description="Acidic residues" evidence="1">
    <location>
        <begin position="685"/>
        <end position="699"/>
    </location>
</feature>
<feature type="region of interest" description="Disordered" evidence="1">
    <location>
        <begin position="153"/>
        <end position="232"/>
    </location>
</feature>
<evidence type="ECO:0000256" key="1">
    <source>
        <dbReference type="SAM" id="MobiDB-lite"/>
    </source>
</evidence>
<comment type="caution">
    <text evidence="2">The sequence shown here is derived from an EMBL/GenBank/DDBJ whole genome shotgun (WGS) entry which is preliminary data.</text>
</comment>
<feature type="compositionally biased region" description="Gly residues" evidence="1">
    <location>
        <begin position="179"/>
        <end position="189"/>
    </location>
</feature>
<feature type="compositionally biased region" description="Low complexity" evidence="1">
    <location>
        <begin position="48"/>
        <end position="64"/>
    </location>
</feature>
<dbReference type="InterPro" id="IPR039340">
    <property type="entry name" value="Tfc4/TFIIIC-102/Sfc4"/>
</dbReference>
<keyword evidence="3" id="KW-1185">Reference proteome</keyword>
<protein>
    <submittedName>
        <fullName evidence="2">Transcription factor TFIIIC subunit tfc4</fullName>
    </submittedName>
</protein>
<feature type="compositionally biased region" description="Pro residues" evidence="1">
    <location>
        <begin position="706"/>
        <end position="715"/>
    </location>
</feature>
<feature type="region of interest" description="Disordered" evidence="1">
    <location>
        <begin position="1"/>
        <end position="64"/>
    </location>
</feature>
<evidence type="ECO:0000313" key="2">
    <source>
        <dbReference type="EMBL" id="KAK5173018.1"/>
    </source>
</evidence>
<dbReference type="PANTHER" id="PTHR23082:SF0">
    <property type="entry name" value="GENERAL TRANSCRIPTION FACTOR 3C POLYPEPTIDE 3"/>
    <property type="match status" value="1"/>
</dbReference>
<dbReference type="AlphaFoldDB" id="A0AAV9PL00"/>
<feature type="compositionally biased region" description="Basic residues" evidence="1">
    <location>
        <begin position="218"/>
        <end position="228"/>
    </location>
</feature>